<reference evidence="10" key="1">
    <citation type="submission" date="2011-03" db="EMBL/GenBank/DDBJ databases">
        <title>Version 3 of the genome sequence of Otolemur garnettii (Bushbaby).</title>
        <authorList>
            <consortium name="The Broad Institute Genome Sequencing Platform"/>
            <person name="Di Palma F."/>
            <person name="Johnson J."/>
            <person name="Lander E.S."/>
            <person name="Lindblad-Toh K."/>
            <person name="Jaffe D.B."/>
            <person name="Gnerre S."/>
            <person name="MacCallum I."/>
            <person name="Przybylski D."/>
            <person name="Ribeiro F.J."/>
            <person name="Burton J.N."/>
            <person name="Walker B.J."/>
            <person name="Sharpe T."/>
            <person name="Hall G."/>
        </authorList>
    </citation>
    <scope>NUCLEOTIDE SEQUENCE [LARGE SCALE GENOMIC DNA]</scope>
</reference>
<dbReference type="HOGENOM" id="CLU_029352_2_1_1"/>
<comment type="subcellular location">
    <subcellularLocation>
        <location evidence="1">Membrane</location>
        <topology evidence="1">Multi-pass membrane protein</topology>
    </subcellularLocation>
</comment>
<reference evidence="9" key="2">
    <citation type="submission" date="2025-08" db="UniProtKB">
        <authorList>
            <consortium name="Ensembl"/>
        </authorList>
    </citation>
    <scope>IDENTIFICATION</scope>
</reference>
<evidence type="ECO:0000256" key="3">
    <source>
        <dbReference type="ARBA" id="ARBA00022448"/>
    </source>
</evidence>
<keyword evidence="10" id="KW-1185">Reference proteome</keyword>
<dbReference type="InterPro" id="IPR036259">
    <property type="entry name" value="MFS_trans_sf"/>
</dbReference>
<evidence type="ECO:0000256" key="1">
    <source>
        <dbReference type="ARBA" id="ARBA00004141"/>
    </source>
</evidence>
<dbReference type="eggNOG" id="KOG3574">
    <property type="taxonomic scope" value="Eukaryota"/>
</dbReference>
<comment type="similarity">
    <text evidence="2">Belongs to the major facilitator superfamily.</text>
</comment>
<keyword evidence="5 8" id="KW-1133">Transmembrane helix</keyword>
<feature type="transmembrane region" description="Helical" evidence="8">
    <location>
        <begin position="250"/>
        <end position="273"/>
    </location>
</feature>
<evidence type="ECO:0000256" key="7">
    <source>
        <dbReference type="ARBA" id="ARBA00069953"/>
    </source>
</evidence>
<dbReference type="Ensembl" id="ENSOGAT00000013008.2">
    <property type="protein sequence ID" value="ENSOGAP00000011650.2"/>
    <property type="gene ID" value="ENSOGAG00000013006.2"/>
</dbReference>
<dbReference type="FunFam" id="1.20.1250.20:FF:000176">
    <property type="entry name" value="Major facilitator superfamily domain containing 3"/>
    <property type="match status" value="1"/>
</dbReference>
<keyword evidence="6 8" id="KW-0472">Membrane</keyword>
<dbReference type="InterPro" id="IPR004752">
    <property type="entry name" value="AmpG_permease/AT-1"/>
</dbReference>
<feature type="transmembrane region" description="Helical" evidence="8">
    <location>
        <begin position="167"/>
        <end position="188"/>
    </location>
</feature>
<dbReference type="GO" id="GO:0035348">
    <property type="term" value="P:acetyl-CoA transmembrane transport"/>
    <property type="evidence" value="ECO:0007669"/>
    <property type="project" value="InterPro"/>
</dbReference>
<evidence type="ECO:0000256" key="4">
    <source>
        <dbReference type="ARBA" id="ARBA00022692"/>
    </source>
</evidence>
<evidence type="ECO:0000256" key="6">
    <source>
        <dbReference type="ARBA" id="ARBA00023136"/>
    </source>
</evidence>
<dbReference type="InParanoid" id="H0X867"/>
<evidence type="ECO:0000313" key="10">
    <source>
        <dbReference type="Proteomes" id="UP000005225"/>
    </source>
</evidence>
<keyword evidence="4 8" id="KW-0812">Transmembrane</keyword>
<feature type="transmembrane region" description="Helical" evidence="8">
    <location>
        <begin position="356"/>
        <end position="379"/>
    </location>
</feature>
<dbReference type="FunCoup" id="H0X867">
    <property type="interactions" value="68"/>
</dbReference>
<protein>
    <recommendedName>
        <fullName evidence="7">Major facilitator superfamily domain-containing protein 3</fullName>
    </recommendedName>
</protein>
<evidence type="ECO:0000256" key="8">
    <source>
        <dbReference type="SAM" id="Phobius"/>
    </source>
</evidence>
<evidence type="ECO:0000256" key="5">
    <source>
        <dbReference type="ARBA" id="ARBA00022989"/>
    </source>
</evidence>
<dbReference type="GO" id="GO:0016020">
    <property type="term" value="C:membrane"/>
    <property type="evidence" value="ECO:0007669"/>
    <property type="project" value="UniProtKB-SubCell"/>
</dbReference>
<dbReference type="InterPro" id="IPR024371">
    <property type="entry name" value="AcetylCoA_trans_1-like"/>
</dbReference>
<dbReference type="Gene3D" id="1.20.1250.20">
    <property type="entry name" value="MFS general substrate transporter like domains"/>
    <property type="match status" value="1"/>
</dbReference>
<reference evidence="9" key="3">
    <citation type="submission" date="2025-09" db="UniProtKB">
        <authorList>
            <consortium name="Ensembl"/>
        </authorList>
    </citation>
    <scope>IDENTIFICATION</scope>
</reference>
<dbReference type="EMBL" id="AAQR03179243">
    <property type="status" value="NOT_ANNOTATED_CDS"/>
    <property type="molecule type" value="Genomic_DNA"/>
</dbReference>
<evidence type="ECO:0000256" key="2">
    <source>
        <dbReference type="ARBA" id="ARBA00008335"/>
    </source>
</evidence>
<keyword evidence="3" id="KW-0813">Transport</keyword>
<organism evidence="9 10">
    <name type="scientific">Otolemur garnettii</name>
    <name type="common">Small-eared galago</name>
    <name type="synonym">Garnett's greater bushbaby</name>
    <dbReference type="NCBI Taxonomy" id="30611"/>
    <lineage>
        <taxon>Eukaryota</taxon>
        <taxon>Metazoa</taxon>
        <taxon>Chordata</taxon>
        <taxon>Craniata</taxon>
        <taxon>Vertebrata</taxon>
        <taxon>Euteleostomi</taxon>
        <taxon>Mammalia</taxon>
        <taxon>Eutheria</taxon>
        <taxon>Euarchontoglires</taxon>
        <taxon>Primates</taxon>
        <taxon>Strepsirrhini</taxon>
        <taxon>Lorisiformes</taxon>
        <taxon>Galagidae</taxon>
        <taxon>Otolemur</taxon>
    </lineage>
</organism>
<dbReference type="EMBL" id="AAQR03179242">
    <property type="status" value="NOT_ANNOTATED_CDS"/>
    <property type="molecule type" value="Genomic_DNA"/>
</dbReference>
<dbReference type="AlphaFoldDB" id="H0X867"/>
<sequence length="410" mass="42203">MRGKLLPLASLYLVQGLPYGLQSGLLPTLLRARGLSLTRVGLAKALYAPWLFKLAWAPLVGARGSARAWLARSTAALGLVCGLLAALPPSESGQAGLPAAAVGLLLLLNLGAAVQDVALDTLAMQLLEPAELGPGSTAQVVAYKLGAALAGGGLLALLPTLSWPGLFLLLATAYWLAAALAWTAPALGQLPGPGPSEHPCYTLRLLQDMVTVPGTLWTASFVLTYKLGEQGANSLFPLLLLDHGASAAELGLWNGLGAVACSIAGSFLAGVLLARHWKPLPLLGSVLQLRLGGLACQTALLFHLDTLGASLHPSTALKGAALLSLCLQHFLGGLVTTTTFTVMMRCSQLAPSALQATHYSLLATLELLGKLLLGTVAGALVDTLGLHPCFFFLLILSTLPILGLGLAPST</sequence>
<name>H0X867_OTOGA</name>
<feature type="transmembrane region" description="Helical" evidence="8">
    <location>
        <begin position="99"/>
        <end position="119"/>
    </location>
</feature>
<accession>H0X867</accession>
<dbReference type="GO" id="GO:0008521">
    <property type="term" value="F:acetyl-CoA transmembrane transporter activity"/>
    <property type="evidence" value="ECO:0007669"/>
    <property type="project" value="InterPro"/>
</dbReference>
<dbReference type="Proteomes" id="UP000005225">
    <property type="component" value="Unassembled WGS sequence"/>
</dbReference>
<feature type="transmembrane region" description="Helical" evidence="8">
    <location>
        <begin position="385"/>
        <end position="407"/>
    </location>
</feature>
<dbReference type="Pfam" id="PF13000">
    <property type="entry name" value="Acatn"/>
    <property type="match status" value="1"/>
</dbReference>
<feature type="transmembrane region" description="Helical" evidence="8">
    <location>
        <begin position="69"/>
        <end position="87"/>
    </location>
</feature>
<dbReference type="OMA" id="PFYVDMG"/>
<evidence type="ECO:0000313" key="9">
    <source>
        <dbReference type="Ensembl" id="ENSOGAP00000011650.2"/>
    </source>
</evidence>
<feature type="transmembrane region" description="Helical" evidence="8">
    <location>
        <begin position="140"/>
        <end position="161"/>
    </location>
</feature>
<proteinExistence type="inferred from homology"/>
<dbReference type="SUPFAM" id="SSF103473">
    <property type="entry name" value="MFS general substrate transporter"/>
    <property type="match status" value="1"/>
</dbReference>
<dbReference type="PANTHER" id="PTHR12778">
    <property type="entry name" value="SOLUTE CARRIER FAMILY 33 ACETYL-COA TRANSPORTER -RELATED"/>
    <property type="match status" value="1"/>
</dbReference>
<feature type="transmembrane region" description="Helical" evidence="8">
    <location>
        <begin position="322"/>
        <end position="344"/>
    </location>
</feature>
<dbReference type="STRING" id="30611.ENSOGAP00000011650"/>
<dbReference type="PANTHER" id="PTHR12778:SF10">
    <property type="entry name" value="MAJOR FACILITATOR SUPERFAMILY DOMAIN-CONTAINING PROTEIN 3"/>
    <property type="match status" value="1"/>
</dbReference>
<dbReference type="GeneTree" id="ENSGT00940000154019"/>